<sequence length="1613" mass="185152">MRGTLCLLLLAVASWANAQTDIGSGAMFDGRNFTEAYNMRVEEVLYELYEERKEAMEEEPGYEWEGYDGWYNNPAHPDWGGADMPLERKTPVAYPDGVYEIAGQDRPNVLLIANVTQNGLTGFGSRERTGLFIFFGQQVVEEMLDAQRPGCIPEYEDMLVPKCHPLYDADCRGDRYIPFLRNRYDFGTGYSPNVPRMQLNEITPWLDGGLMYGITKAWADALRSFEKGELLTLNNDELKLSLPADNTIGLPLANPPPPANHSLFEVNRFWRIGNPRGNENPFLLTMGILWFRVHNFWAQRLYSFGQTLPEDSHTRELYEDDEWLYNRARMLTIATHQHIVYAEWLPIFIPRKLPDGLPAYAETEGYSAYFRRTGYNPAINPQIAHIFQSAAMRFGHTMVTPGIWRREFVPNNPNSCSFGSPISPDMDGLNSFIEVINQKLGLTGEKKIKIKTYQDVIDKFFTPYPDFLTDTNGNAIEEYGAIYQFLNNSYFMNEAAFSNGNYNYTTADSRHFVVRTCNSYWNPQVTIRATNVHPFYLGMASQRVEREDTIITPDLRGKVFGPLDFSRRDLMAINMQRARDHGLPDFNSARMAYGLPPVLSFEDLNPLYGMVDDVTRSIENLREVYNNDISKCDIWACALAETVPSGFGNLLPPDIPAGPGELFSEVLFDQFMRIRHGDRFWYENWEANGILTQEEFELISNLTIKRLLMLVTPIRDEDLSENPFEFTDETVCPQPFQLSELYMDDCTGLEGFDYYYNDSVWQVPVIWGITFLYVGLVIMAMFLLAAYNQYRRQKVAAAGRTTRTREIQGNDITKGDEVIVLWELRAGLKSETRLASIKTGPGKRIVLFQGISVLRIIDLRYQEKITIQTPFDDQMHLVVKIPKEYDIVMRCQDPLDRTTVVDKLKQYLEGIGITVLSEEHQKRHMLKSVFTKKDRQNLLESFFKSVFHEGSRGGSSSIEEHRQDILECELSREEFADAMSMKKDSLFIDQMFQLIDQDGNGFISFREFLDMIVIFAKGSPDDKIKLMFEMYDVNKSGSLSRSEFRKMLKAMMELVSASVTPDQMEQLIDSMFTAAGFQSKEELTLEDFNILLRDHKEELSNAHLHVKGFDVPEVELKQEKEQPAAEGGAVPSRYRARETAPARARRTVLRAYASNATSGGGEGKSKGSGIHEIPTVKRIAPKSKLYRFFYSFLRYIENYRLHIFWLSIFFFVTVCIFVERSYYYSVEREHAGLRRIAGYGVTVTRGAASSMMWTYSVLLITMARNFITYLRGTLLNNYIPFDSYISFHKIVALTALAFTICHGIGHGINFYHISTQTPGDLNCIFREVYRRTHVLPQFTYWLFLTMTGFSAFVLTLVTVIIYVFATQYARRYTFQAFWVTHHFYIAFYILMFLHGSGRLVQDPLFGNFFLGPGIVYSLDLIVSVSRRKQELAVIRADILPSLVVGVYFKRPTSFDYKAGQWVKIASSAQNPGEFHSFTISSAPHEDYLSLHIRAVGPWTYNFRDHYNPANLQGKPYPKVFIDGPFGEGHQEWTSFEVSVLVGGGIGVTPFSSILKELVHRFNIGARIECKKVFFIWVTRSQKQWEWFTDIIKDVEDADTKGSGRKSHLRHPIL</sequence>
<dbReference type="InterPro" id="IPR018247">
    <property type="entry name" value="EF_Hand_1_Ca_BS"/>
</dbReference>
<dbReference type="InterPro" id="IPR019791">
    <property type="entry name" value="Haem_peroxidase_animal"/>
</dbReference>
<dbReference type="InterPro" id="IPR010255">
    <property type="entry name" value="Haem_peroxidase_sf"/>
</dbReference>
<dbReference type="Pfam" id="PF08022">
    <property type="entry name" value="FAD_binding_8"/>
    <property type="match status" value="1"/>
</dbReference>
<dbReference type="SUPFAM" id="SSF52343">
    <property type="entry name" value="Ferredoxin reductase-like, C-terminal NADP-linked domain"/>
    <property type="match status" value="1"/>
</dbReference>
<dbReference type="GO" id="GO:0005509">
    <property type="term" value="F:calcium ion binding"/>
    <property type="evidence" value="ECO:0007669"/>
    <property type="project" value="InterPro"/>
</dbReference>
<feature type="domain" description="EF-hand" evidence="21">
    <location>
        <begin position="1019"/>
        <end position="1054"/>
    </location>
</feature>
<dbReference type="PANTHER" id="PTHR11972:SF208">
    <property type="entry name" value="DUAL OXIDASE-LIKE PROTEIN"/>
    <property type="match status" value="1"/>
</dbReference>
<dbReference type="GO" id="GO:0042742">
    <property type="term" value="P:defense response to bacterium"/>
    <property type="evidence" value="ECO:0007669"/>
    <property type="project" value="UniProtKB-ARBA"/>
</dbReference>
<dbReference type="Pfam" id="PF08030">
    <property type="entry name" value="NAD_binding_6"/>
    <property type="match status" value="1"/>
</dbReference>
<evidence type="ECO:0000256" key="19">
    <source>
        <dbReference type="SAM" id="Phobius"/>
    </source>
</evidence>
<evidence type="ECO:0000256" key="6">
    <source>
        <dbReference type="ARBA" id="ARBA00022723"/>
    </source>
</evidence>
<feature type="transmembrane region" description="Helical" evidence="19">
    <location>
        <begin position="1290"/>
        <end position="1311"/>
    </location>
</feature>
<evidence type="ECO:0000256" key="3">
    <source>
        <dbReference type="ARBA" id="ARBA00012698"/>
    </source>
</evidence>
<dbReference type="SUPFAM" id="SSF63380">
    <property type="entry name" value="Riboflavin synthase domain-like"/>
    <property type="match status" value="1"/>
</dbReference>
<dbReference type="GO" id="GO:0043020">
    <property type="term" value="C:NADPH oxidase complex"/>
    <property type="evidence" value="ECO:0007669"/>
    <property type="project" value="TreeGrafter"/>
</dbReference>
<evidence type="ECO:0000313" key="23">
    <source>
        <dbReference type="EMBL" id="CAI7999836.1"/>
    </source>
</evidence>
<evidence type="ECO:0000256" key="8">
    <source>
        <dbReference type="ARBA" id="ARBA00022827"/>
    </source>
</evidence>
<comment type="similarity">
    <text evidence="2">In the N-terminal section; belongs to the peroxidase family.</text>
</comment>
<evidence type="ECO:0000256" key="17">
    <source>
        <dbReference type="PIRSR" id="PIRSR619791-2"/>
    </source>
</evidence>
<keyword evidence="10" id="KW-0521">NADP</keyword>
<evidence type="ECO:0000256" key="13">
    <source>
        <dbReference type="ARBA" id="ARBA00023136"/>
    </source>
</evidence>
<dbReference type="PRINTS" id="PR00450">
    <property type="entry name" value="RECOVERIN"/>
</dbReference>
<dbReference type="GO" id="GO:0016324">
    <property type="term" value="C:apical plasma membrane"/>
    <property type="evidence" value="ECO:0007669"/>
    <property type="project" value="UniProtKB-SubCell"/>
</dbReference>
<dbReference type="CDD" id="cd06186">
    <property type="entry name" value="NOX_Duox_like_FAD_NADP"/>
    <property type="match status" value="1"/>
</dbReference>
<evidence type="ECO:0000256" key="2">
    <source>
        <dbReference type="ARBA" id="ARBA00005644"/>
    </source>
</evidence>
<keyword evidence="11 19" id="KW-1133">Transmembrane helix</keyword>
<organism evidence="23 24">
    <name type="scientific">Geodia barretti</name>
    <name type="common">Barrett's horny sponge</name>
    <dbReference type="NCBI Taxonomy" id="519541"/>
    <lineage>
        <taxon>Eukaryota</taxon>
        <taxon>Metazoa</taxon>
        <taxon>Porifera</taxon>
        <taxon>Demospongiae</taxon>
        <taxon>Heteroscleromorpha</taxon>
        <taxon>Tetractinellida</taxon>
        <taxon>Astrophorina</taxon>
        <taxon>Geodiidae</taxon>
        <taxon>Geodia</taxon>
    </lineage>
</organism>
<dbReference type="InterPro" id="IPR037120">
    <property type="entry name" value="Haem_peroxidase_sf_animal"/>
</dbReference>
<dbReference type="FunFam" id="2.40.30.10:FF:000059">
    <property type="entry name" value="dual oxidase isoform X1"/>
    <property type="match status" value="1"/>
</dbReference>
<evidence type="ECO:0000256" key="10">
    <source>
        <dbReference type="ARBA" id="ARBA00022857"/>
    </source>
</evidence>
<dbReference type="GO" id="GO:0042744">
    <property type="term" value="P:hydrogen peroxide catabolic process"/>
    <property type="evidence" value="ECO:0007669"/>
    <property type="project" value="UniProtKB-KW"/>
</dbReference>
<evidence type="ECO:0000256" key="18">
    <source>
        <dbReference type="SAM" id="MobiDB-lite"/>
    </source>
</evidence>
<keyword evidence="20" id="KW-0732">Signal</keyword>
<name>A0AA35W7E7_GEOBA</name>
<feature type="domain" description="FAD-binding FR-type" evidence="22">
    <location>
        <begin position="1426"/>
        <end position="1531"/>
    </location>
</feature>
<evidence type="ECO:0000256" key="1">
    <source>
        <dbReference type="ARBA" id="ARBA00004424"/>
    </source>
</evidence>
<keyword evidence="4" id="KW-0285">Flavoprotein</keyword>
<dbReference type="Pfam" id="PF03098">
    <property type="entry name" value="An_peroxidase"/>
    <property type="match status" value="2"/>
</dbReference>
<dbReference type="PROSITE" id="PS50292">
    <property type="entry name" value="PEROXIDASE_3"/>
    <property type="match status" value="1"/>
</dbReference>
<dbReference type="GO" id="GO:0006979">
    <property type="term" value="P:response to oxidative stress"/>
    <property type="evidence" value="ECO:0007669"/>
    <property type="project" value="InterPro"/>
</dbReference>
<evidence type="ECO:0000256" key="20">
    <source>
        <dbReference type="SAM" id="SignalP"/>
    </source>
</evidence>
<keyword evidence="17" id="KW-0349">Heme</keyword>
<proteinExistence type="inferred from homology"/>
<dbReference type="SUPFAM" id="SSF47473">
    <property type="entry name" value="EF-hand"/>
    <property type="match status" value="1"/>
</dbReference>
<gene>
    <name evidence="23" type="ORF">GBAR_LOCUS2796</name>
</gene>
<dbReference type="GO" id="GO:0020037">
    <property type="term" value="F:heme binding"/>
    <property type="evidence" value="ECO:0007669"/>
    <property type="project" value="InterPro"/>
</dbReference>
<dbReference type="GO" id="GO:0004601">
    <property type="term" value="F:peroxidase activity"/>
    <property type="evidence" value="ECO:0007669"/>
    <property type="project" value="InterPro"/>
</dbReference>
<feature type="chain" id="PRO_5041333396" description="NAD(P)H oxidase (H2O2-forming)" evidence="20">
    <location>
        <begin position="19"/>
        <end position="1613"/>
    </location>
</feature>
<evidence type="ECO:0000256" key="5">
    <source>
        <dbReference type="ARBA" id="ARBA00022692"/>
    </source>
</evidence>
<evidence type="ECO:0000256" key="9">
    <source>
        <dbReference type="ARBA" id="ARBA00022837"/>
    </source>
</evidence>
<dbReference type="Gene3D" id="1.10.640.10">
    <property type="entry name" value="Haem peroxidase domain superfamily, animal type"/>
    <property type="match status" value="2"/>
</dbReference>
<evidence type="ECO:0000256" key="4">
    <source>
        <dbReference type="ARBA" id="ARBA00022630"/>
    </source>
</evidence>
<dbReference type="InterPro" id="IPR039261">
    <property type="entry name" value="FNR_nucleotide-bd"/>
</dbReference>
<keyword evidence="24" id="KW-1185">Reference proteome</keyword>
<feature type="transmembrane region" description="Helical" evidence="19">
    <location>
        <begin position="765"/>
        <end position="787"/>
    </location>
</feature>
<dbReference type="Gene3D" id="1.10.238.10">
    <property type="entry name" value="EF-hand"/>
    <property type="match status" value="1"/>
</dbReference>
<dbReference type="PROSITE" id="PS50222">
    <property type="entry name" value="EF_HAND_2"/>
    <property type="match status" value="2"/>
</dbReference>
<evidence type="ECO:0000256" key="14">
    <source>
        <dbReference type="ARBA" id="ARBA00023324"/>
    </source>
</evidence>
<dbReference type="GO" id="GO:0016174">
    <property type="term" value="F:NAD(P)H oxidase H2O2-forming activity"/>
    <property type="evidence" value="ECO:0007669"/>
    <property type="project" value="UniProtKB-EC"/>
</dbReference>
<keyword evidence="9" id="KW-0106">Calcium</keyword>
<dbReference type="CDD" id="cd00051">
    <property type="entry name" value="EFh"/>
    <property type="match status" value="1"/>
</dbReference>
<dbReference type="GO" id="GO:0016175">
    <property type="term" value="F:superoxide-generating NAD(P)H oxidase activity"/>
    <property type="evidence" value="ECO:0007669"/>
    <property type="project" value="UniProtKB-ARBA"/>
</dbReference>
<keyword evidence="17" id="KW-0408">Iron</keyword>
<comment type="caution">
    <text evidence="23">The sequence shown here is derived from an EMBL/GenBank/DDBJ whole genome shotgun (WGS) entry which is preliminary data.</text>
</comment>
<dbReference type="SMART" id="SM00054">
    <property type="entry name" value="EFh"/>
    <property type="match status" value="2"/>
</dbReference>
<protein>
    <recommendedName>
        <fullName evidence="3">NAD(P)H oxidase (H2O2-forming)</fullName>
        <ecNumber evidence="3">1.6.3.1</ecNumber>
    </recommendedName>
</protein>
<dbReference type="InterPro" id="IPR011992">
    <property type="entry name" value="EF-hand-dom_pair"/>
</dbReference>
<dbReference type="PROSITE" id="PS51384">
    <property type="entry name" value="FAD_FR"/>
    <property type="match status" value="1"/>
</dbReference>
<comment type="catalytic activity">
    <reaction evidence="16">
        <text>NADPH + O2 + H(+) = H2O2 + NADP(+)</text>
        <dbReference type="Rhea" id="RHEA:11260"/>
        <dbReference type="ChEBI" id="CHEBI:15378"/>
        <dbReference type="ChEBI" id="CHEBI:15379"/>
        <dbReference type="ChEBI" id="CHEBI:16240"/>
        <dbReference type="ChEBI" id="CHEBI:57783"/>
        <dbReference type="ChEBI" id="CHEBI:58349"/>
        <dbReference type="EC" id="1.6.3.1"/>
    </reaction>
</comment>
<dbReference type="InterPro" id="IPR017927">
    <property type="entry name" value="FAD-bd_FR_type"/>
</dbReference>
<comment type="catalytic activity">
    <reaction evidence="15">
        <text>NADH + O2 + H(+) = H2O2 + NAD(+)</text>
        <dbReference type="Rhea" id="RHEA:11264"/>
        <dbReference type="ChEBI" id="CHEBI:15378"/>
        <dbReference type="ChEBI" id="CHEBI:15379"/>
        <dbReference type="ChEBI" id="CHEBI:16240"/>
        <dbReference type="ChEBI" id="CHEBI:57540"/>
        <dbReference type="ChEBI" id="CHEBI:57945"/>
        <dbReference type="EC" id="1.6.3.1"/>
    </reaction>
</comment>
<dbReference type="PANTHER" id="PTHR11972">
    <property type="entry name" value="NADPH OXIDASE"/>
    <property type="match status" value="1"/>
</dbReference>
<feature type="transmembrane region" description="Helical" evidence="19">
    <location>
        <begin position="1203"/>
        <end position="1223"/>
    </location>
</feature>
<keyword evidence="8" id="KW-0274">FAD</keyword>
<evidence type="ECO:0000259" key="21">
    <source>
        <dbReference type="PROSITE" id="PS50222"/>
    </source>
</evidence>
<dbReference type="InterPro" id="IPR002048">
    <property type="entry name" value="EF_hand_dom"/>
</dbReference>
<keyword evidence="14" id="KW-0376">Hydrogen peroxide</keyword>
<evidence type="ECO:0000313" key="24">
    <source>
        <dbReference type="Proteomes" id="UP001174909"/>
    </source>
</evidence>
<dbReference type="EMBL" id="CASHTH010000386">
    <property type="protein sequence ID" value="CAI7999836.1"/>
    <property type="molecule type" value="Genomic_DNA"/>
</dbReference>
<comment type="subcellular location">
    <subcellularLocation>
        <location evidence="1">Apical cell membrane</location>
        <topology evidence="1">Multi-pass membrane protein</topology>
    </subcellularLocation>
</comment>
<accession>A0AA35W7E7</accession>
<evidence type="ECO:0000256" key="11">
    <source>
        <dbReference type="ARBA" id="ARBA00022989"/>
    </source>
</evidence>
<dbReference type="PROSITE" id="PS00018">
    <property type="entry name" value="EF_HAND_1"/>
    <property type="match status" value="2"/>
</dbReference>
<dbReference type="GO" id="GO:0009653">
    <property type="term" value="P:anatomical structure morphogenesis"/>
    <property type="evidence" value="ECO:0007669"/>
    <property type="project" value="UniProtKB-ARBA"/>
</dbReference>
<keyword evidence="6 17" id="KW-0479">Metal-binding</keyword>
<dbReference type="InterPro" id="IPR013112">
    <property type="entry name" value="FAD-bd_8"/>
</dbReference>
<keyword evidence="13 19" id="KW-0472">Membrane</keyword>
<feature type="transmembrane region" description="Helical" evidence="19">
    <location>
        <begin position="1376"/>
        <end position="1393"/>
    </location>
</feature>
<keyword evidence="5 19" id="KW-0812">Transmembrane</keyword>
<dbReference type="Proteomes" id="UP001174909">
    <property type="component" value="Unassembled WGS sequence"/>
</dbReference>
<evidence type="ECO:0000256" key="7">
    <source>
        <dbReference type="ARBA" id="ARBA00022737"/>
    </source>
</evidence>
<dbReference type="SFLD" id="SFLDG01169">
    <property type="entry name" value="NADPH_oxidase_subgroup_(NOX)"/>
    <property type="match status" value="1"/>
</dbReference>
<dbReference type="Pfam" id="PF00036">
    <property type="entry name" value="EF-hand_1"/>
    <property type="match status" value="2"/>
</dbReference>
<dbReference type="Gene3D" id="3.40.50.80">
    <property type="entry name" value="Nucleotide-binding domain of ferredoxin-NADP reductase (FNR) module"/>
    <property type="match status" value="1"/>
</dbReference>
<dbReference type="EC" id="1.6.3.1" evidence="3"/>
<evidence type="ECO:0000256" key="15">
    <source>
        <dbReference type="ARBA" id="ARBA00047455"/>
    </source>
</evidence>
<dbReference type="GO" id="GO:0042554">
    <property type="term" value="P:superoxide anion generation"/>
    <property type="evidence" value="ECO:0007669"/>
    <property type="project" value="TreeGrafter"/>
</dbReference>
<dbReference type="SUPFAM" id="SSF48113">
    <property type="entry name" value="Heme-dependent peroxidases"/>
    <property type="match status" value="2"/>
</dbReference>
<dbReference type="Gene3D" id="2.40.30.10">
    <property type="entry name" value="Translation factors"/>
    <property type="match status" value="1"/>
</dbReference>
<dbReference type="InterPro" id="IPR050369">
    <property type="entry name" value="RBOH/FRE"/>
</dbReference>
<feature type="binding site" description="axial binding residue" evidence="17">
    <location>
        <position position="396"/>
    </location>
    <ligand>
        <name>heme b</name>
        <dbReference type="ChEBI" id="CHEBI:60344"/>
    </ligand>
    <ligandPart>
        <name>Fe</name>
        <dbReference type="ChEBI" id="CHEBI:18248"/>
    </ligandPart>
</feature>
<keyword evidence="14" id="KW-0575">Peroxidase</keyword>
<feature type="transmembrane region" description="Helical" evidence="19">
    <location>
        <begin position="1252"/>
        <end position="1270"/>
    </location>
</feature>
<dbReference type="InterPro" id="IPR017938">
    <property type="entry name" value="Riboflavin_synthase-like_b-brl"/>
</dbReference>
<reference evidence="23" key="1">
    <citation type="submission" date="2023-03" db="EMBL/GenBank/DDBJ databases">
        <authorList>
            <person name="Steffen K."/>
            <person name="Cardenas P."/>
        </authorList>
    </citation>
    <scope>NUCLEOTIDE SEQUENCE</scope>
</reference>
<dbReference type="InterPro" id="IPR013121">
    <property type="entry name" value="Fe_red_NAD-bd_6"/>
</dbReference>
<keyword evidence="7" id="KW-0677">Repeat</keyword>
<feature type="domain" description="EF-hand" evidence="21">
    <location>
        <begin position="983"/>
        <end position="1018"/>
    </location>
</feature>
<keyword evidence="12" id="KW-0560">Oxidoreductase</keyword>
<evidence type="ECO:0000256" key="16">
    <source>
        <dbReference type="ARBA" id="ARBA00048762"/>
    </source>
</evidence>
<evidence type="ECO:0000256" key="12">
    <source>
        <dbReference type="ARBA" id="ARBA00023002"/>
    </source>
</evidence>
<feature type="signal peptide" evidence="20">
    <location>
        <begin position="1"/>
        <end position="18"/>
    </location>
</feature>
<feature type="region of interest" description="Disordered" evidence="18">
    <location>
        <begin position="1120"/>
        <end position="1142"/>
    </location>
</feature>
<feature type="transmembrane region" description="Helical" evidence="19">
    <location>
        <begin position="1340"/>
        <end position="1364"/>
    </location>
</feature>
<dbReference type="InterPro" id="IPR013130">
    <property type="entry name" value="Fe3_Rdtase_TM_dom"/>
</dbReference>
<dbReference type="Pfam" id="PF01794">
    <property type="entry name" value="Ferric_reduct"/>
    <property type="match status" value="1"/>
</dbReference>
<feature type="transmembrane region" description="Helical" evidence="19">
    <location>
        <begin position="1405"/>
        <end position="1425"/>
    </location>
</feature>
<evidence type="ECO:0000259" key="22">
    <source>
        <dbReference type="PROSITE" id="PS51384"/>
    </source>
</evidence>